<protein>
    <recommendedName>
        <fullName evidence="3">Sulfatase N-terminal domain-containing protein</fullName>
    </recommendedName>
</protein>
<keyword evidence="5" id="KW-1185">Reference proteome</keyword>
<accession>A0AAD9DJJ6</accession>
<name>A0AAD9DJJ6_9STRA</name>
<proteinExistence type="predicted"/>
<dbReference type="InterPro" id="IPR017850">
    <property type="entry name" value="Alkaline_phosphatase_core_sf"/>
</dbReference>
<dbReference type="Gene3D" id="3.40.720.10">
    <property type="entry name" value="Alkaline Phosphatase, subunit A"/>
    <property type="match status" value="1"/>
</dbReference>
<reference evidence="4" key="1">
    <citation type="submission" date="2023-06" db="EMBL/GenBank/DDBJ databases">
        <title>Survivors Of The Sea: Transcriptome response of Skeletonema marinoi to long-term dormancy.</title>
        <authorList>
            <person name="Pinder M.I.M."/>
            <person name="Kourtchenko O."/>
            <person name="Robertson E.K."/>
            <person name="Larsson T."/>
            <person name="Maumus F."/>
            <person name="Osuna-Cruz C.M."/>
            <person name="Vancaester E."/>
            <person name="Stenow R."/>
            <person name="Vandepoele K."/>
            <person name="Ploug H."/>
            <person name="Bruchert V."/>
            <person name="Godhe A."/>
            <person name="Topel M."/>
        </authorList>
    </citation>
    <scope>NUCLEOTIDE SEQUENCE</scope>
    <source>
        <strain evidence="4">R05AC</strain>
    </source>
</reference>
<evidence type="ECO:0000259" key="3">
    <source>
        <dbReference type="Pfam" id="PF00884"/>
    </source>
</evidence>
<feature type="transmembrane region" description="Helical" evidence="2">
    <location>
        <begin position="183"/>
        <end position="205"/>
    </location>
</feature>
<dbReference type="InterPro" id="IPR000917">
    <property type="entry name" value="Sulfatase_N"/>
</dbReference>
<keyword evidence="2" id="KW-0812">Transmembrane</keyword>
<evidence type="ECO:0000256" key="2">
    <source>
        <dbReference type="SAM" id="Phobius"/>
    </source>
</evidence>
<dbReference type="EMBL" id="JATAAI010000001">
    <property type="protein sequence ID" value="KAK1748484.1"/>
    <property type="molecule type" value="Genomic_DNA"/>
</dbReference>
<dbReference type="Pfam" id="PF00884">
    <property type="entry name" value="Sulfatase"/>
    <property type="match status" value="1"/>
</dbReference>
<keyword evidence="2" id="KW-0472">Membrane</keyword>
<comment type="caution">
    <text evidence="4">The sequence shown here is derived from an EMBL/GenBank/DDBJ whole genome shotgun (WGS) entry which is preliminary data.</text>
</comment>
<sequence length="493" mass="54967">MPLSRASAALRSRRGRGLDPPVDDEKQPLPLAKVPDTAEKKKKGITACKITLLDNLPFLDIHNLQIQKQYLAALIMYSQGFIYLWNSECNTEIMLQALVGSGLEGILVIRFLMVLFSGTSIWRKVLSSTLFLSNVFCIHGSIVFMKKTGSEEMPDMWVLMEGMKNLKAYAKSELSGGTNDEGWSLILALVFAIPSAMLIFGIGASEHATESSRLQYDRGENPRKRLIGAIGSLFLIAPSIVLYCKGAWMPVFHTYASLMGSLIFSPPGSGIELTPAGLLLQNSSKGKGPNVVFVIHESLSGGHMLTSTTYSKMMPFVEQMMHSKDEYFVFENVRTVSGDTTDAVTALQSGCLPQNHKEGRETALNTTLGTQFKARGFDTVSFSSCALVRNLKGTKWFMLENQLSANFDTVFHPHVTKDPLVNEAAQDDILMGDNFKDWLNLRQKEMALNDEEGRKPFFAQFYYFNSHYPFYNNENVSKTESRIDGMFKTVEID</sequence>
<evidence type="ECO:0000256" key="1">
    <source>
        <dbReference type="SAM" id="MobiDB-lite"/>
    </source>
</evidence>
<feature type="transmembrane region" description="Helical" evidence="2">
    <location>
        <begin position="226"/>
        <end position="243"/>
    </location>
</feature>
<dbReference type="AlphaFoldDB" id="A0AAD9DJJ6"/>
<feature type="region of interest" description="Disordered" evidence="1">
    <location>
        <begin position="1"/>
        <end position="33"/>
    </location>
</feature>
<feature type="transmembrane region" description="Helical" evidence="2">
    <location>
        <begin position="125"/>
        <end position="145"/>
    </location>
</feature>
<evidence type="ECO:0000313" key="4">
    <source>
        <dbReference type="EMBL" id="KAK1748484.1"/>
    </source>
</evidence>
<dbReference type="Proteomes" id="UP001224775">
    <property type="component" value="Unassembled WGS sequence"/>
</dbReference>
<feature type="transmembrane region" description="Helical" evidence="2">
    <location>
        <begin position="70"/>
        <end position="87"/>
    </location>
</feature>
<gene>
    <name evidence="4" type="ORF">QTG54_000423</name>
</gene>
<evidence type="ECO:0000313" key="5">
    <source>
        <dbReference type="Proteomes" id="UP001224775"/>
    </source>
</evidence>
<feature type="domain" description="Sulfatase N-terminal" evidence="3">
    <location>
        <begin position="289"/>
        <end position="479"/>
    </location>
</feature>
<organism evidence="4 5">
    <name type="scientific">Skeletonema marinoi</name>
    <dbReference type="NCBI Taxonomy" id="267567"/>
    <lineage>
        <taxon>Eukaryota</taxon>
        <taxon>Sar</taxon>
        <taxon>Stramenopiles</taxon>
        <taxon>Ochrophyta</taxon>
        <taxon>Bacillariophyta</taxon>
        <taxon>Coscinodiscophyceae</taxon>
        <taxon>Thalassiosirophycidae</taxon>
        <taxon>Thalassiosirales</taxon>
        <taxon>Skeletonemataceae</taxon>
        <taxon>Skeletonema</taxon>
        <taxon>Skeletonema marinoi-dohrnii complex</taxon>
    </lineage>
</organism>
<dbReference type="SUPFAM" id="SSF53649">
    <property type="entry name" value="Alkaline phosphatase-like"/>
    <property type="match status" value="1"/>
</dbReference>
<feature type="compositionally biased region" description="Low complexity" evidence="1">
    <location>
        <begin position="1"/>
        <end position="10"/>
    </location>
</feature>
<feature type="transmembrane region" description="Helical" evidence="2">
    <location>
        <begin position="93"/>
        <end position="113"/>
    </location>
</feature>
<keyword evidence="2" id="KW-1133">Transmembrane helix</keyword>